<dbReference type="PRINTS" id="PR00019">
    <property type="entry name" value="LEURICHRPT"/>
</dbReference>
<dbReference type="FunFam" id="3.80.10.10:FF:000095">
    <property type="entry name" value="LRR receptor-like serine/threonine-protein kinase GSO1"/>
    <property type="match status" value="1"/>
</dbReference>
<feature type="transmembrane region" description="Helical" evidence="11">
    <location>
        <begin position="918"/>
        <end position="940"/>
    </location>
</feature>
<dbReference type="GO" id="GO:0051707">
    <property type="term" value="P:response to other organism"/>
    <property type="evidence" value="ECO:0007669"/>
    <property type="project" value="UniProtKB-ARBA"/>
</dbReference>
<dbReference type="InterPro" id="IPR013210">
    <property type="entry name" value="LRR_N_plant-typ"/>
</dbReference>
<keyword evidence="3" id="KW-1003">Cell membrane</keyword>
<protein>
    <submittedName>
        <fullName evidence="13">Leucine-rich repeat-containing, plant-type, leucine-rich repeat domain superfamily</fullName>
    </submittedName>
</protein>
<accession>A0A9K3JQN2</accession>
<dbReference type="InterPro" id="IPR001611">
    <property type="entry name" value="Leu-rich_rpt"/>
</dbReference>
<keyword evidence="5 11" id="KW-0812">Transmembrane</keyword>
<dbReference type="PANTHER" id="PTHR48063">
    <property type="entry name" value="LRR RECEPTOR-LIKE KINASE"/>
    <property type="match status" value="1"/>
</dbReference>
<sequence length="976" mass="108893">MRNNIFHKLTRLVLFVLPLLLLWLKATTIILVAATKGPAPQCIDRERNALLDFKSYIDQDPYDFLSTWAVDEETTKDCCKWGGVTCNSRTGHVTSLDLSYGDLEGKISPSLFNLSYLSHLDLQGNSFSGTISMLNGSMTKLRYLDLSKNSFSGVIPMFIGSMTWLKYLDLSTNFFNGSIPVFIGSMTRLRYLDLSYNSFSGSIPPELGLKNLHFLSLNSLSNCTVENIDWLFHHSHLQHLELDGISLAKANHWVNVILSLQRLSYLSLGGCDLWQVMHPYSPSANSNSLSVVSLHLGNNNLNSSMYHWLFPLTSNKLVELDLSSNKLDGIPKYLGNLCSLTSLLFDNNSISVKFPDFLNNLSGCTSVALQVLDASNSQFTGSLSDDIENFPSLQDLNLFHNQLNGTISEKVWRLPNLSTLDVSSNSLSGPISQNIGKSKILQLYLSNNSLEGVPFEAQLSNLSYIEHLDLSSCKLGPHFPKWIQSLKNLTYLDISNANLSDTIPLEFWNMWPSRLTHLNLSSNNITGKVTNLLSNFNLDYNAARIDLSSNNFYGPIPHVSPSLEWLDLSKNKFYGSISFLCQLVDGSLSFLDLSSNLLTGQIPDCLWNLKKLKVLNLGQNNLSGSLPASIGSMTNLEVLYLYNNNFSGELPLSLENCTKLVVLELEDNKFSGHIPIWIGEKLSGLYTLSLASNNFCGTIPAQLCRMVHLRILDLSTNNLYGTIPLCLNNVTAMVHDVFIPFANMHRFIHEHMYLDHALIKWQGRAQEFNTIMGLLTYIDLSNNDLTGNIPYELTDLHELIALNLSMNALHGKIPSKIGQMEKLEILDLSRNKFSGGIPLSMSHMAALNYLDVSCNNLSGRIPSGTQLQSFEPSRYSGNAGLCGNPLTKSCPHDKEVEVLPLVDQSKGGDERTDDLCRWFYIGGATGFAIGFWIACGALLVSHWGRKAFFHFMDSLEDWVYVKVRVFIAKWQCIAHA</sequence>
<evidence type="ECO:0000256" key="2">
    <source>
        <dbReference type="ARBA" id="ARBA00009592"/>
    </source>
</evidence>
<dbReference type="Pfam" id="PF13855">
    <property type="entry name" value="LRR_8"/>
    <property type="match status" value="1"/>
</dbReference>
<dbReference type="FunFam" id="3.80.10.10:FF:000041">
    <property type="entry name" value="LRR receptor-like serine/threonine-protein kinase ERECTA"/>
    <property type="match status" value="1"/>
</dbReference>
<dbReference type="GO" id="GO:0005886">
    <property type="term" value="C:plasma membrane"/>
    <property type="evidence" value="ECO:0007669"/>
    <property type="project" value="UniProtKB-SubCell"/>
</dbReference>
<dbReference type="OrthoDB" id="1706571at2759"/>
<name>A0A9K3JQN2_HELAN</name>
<evidence type="ECO:0000256" key="11">
    <source>
        <dbReference type="SAM" id="Phobius"/>
    </source>
</evidence>
<dbReference type="AlphaFoldDB" id="A0A9K3JQN2"/>
<keyword evidence="6" id="KW-0732">Signal</keyword>
<evidence type="ECO:0000256" key="3">
    <source>
        <dbReference type="ARBA" id="ARBA00022475"/>
    </source>
</evidence>
<evidence type="ECO:0000256" key="4">
    <source>
        <dbReference type="ARBA" id="ARBA00022614"/>
    </source>
</evidence>
<feature type="domain" description="Leucine-rich repeat-containing N-terminal plant-type" evidence="12">
    <location>
        <begin position="44"/>
        <end position="87"/>
    </location>
</feature>
<dbReference type="InterPro" id="IPR003591">
    <property type="entry name" value="Leu-rich_rpt_typical-subtyp"/>
</dbReference>
<dbReference type="Pfam" id="PF08263">
    <property type="entry name" value="LRRNT_2"/>
    <property type="match status" value="1"/>
</dbReference>
<dbReference type="SUPFAM" id="SSF52058">
    <property type="entry name" value="L domain-like"/>
    <property type="match status" value="3"/>
</dbReference>
<dbReference type="Proteomes" id="UP000215914">
    <property type="component" value="Unassembled WGS sequence"/>
</dbReference>
<comment type="caution">
    <text evidence="13">The sequence shown here is derived from an EMBL/GenBank/DDBJ whole genome shotgun (WGS) entry which is preliminary data.</text>
</comment>
<dbReference type="Pfam" id="PF00560">
    <property type="entry name" value="LRR_1"/>
    <property type="match status" value="12"/>
</dbReference>
<dbReference type="InterPro" id="IPR046956">
    <property type="entry name" value="RLP23-like"/>
</dbReference>
<dbReference type="InterPro" id="IPR032675">
    <property type="entry name" value="LRR_dom_sf"/>
</dbReference>
<dbReference type="Gramene" id="mRNA:HanXRQr2_Chr02g0083811">
    <property type="protein sequence ID" value="CDS:HanXRQr2_Chr02g0083811.1"/>
    <property type="gene ID" value="HanXRQr2_Chr02g0083811"/>
</dbReference>
<evidence type="ECO:0000256" key="1">
    <source>
        <dbReference type="ARBA" id="ARBA00004251"/>
    </source>
</evidence>
<keyword evidence="9 11" id="KW-0472">Membrane</keyword>
<keyword evidence="10" id="KW-0325">Glycoprotein</keyword>
<reference evidence="13" key="2">
    <citation type="submission" date="2020-06" db="EMBL/GenBank/DDBJ databases">
        <title>Helianthus annuus Genome sequencing and assembly Release 2.</title>
        <authorList>
            <person name="Gouzy J."/>
            <person name="Langlade N."/>
            <person name="Munos S."/>
        </authorList>
    </citation>
    <scope>NUCLEOTIDE SEQUENCE</scope>
    <source>
        <tissue evidence="13">Leaves</tissue>
    </source>
</reference>
<dbReference type="SMART" id="SM00369">
    <property type="entry name" value="LRR_TYP"/>
    <property type="match status" value="9"/>
</dbReference>
<comment type="subcellular location">
    <subcellularLocation>
        <location evidence="1">Cell membrane</location>
        <topology evidence="1">Single-pass type I membrane protein</topology>
    </subcellularLocation>
</comment>
<dbReference type="PROSITE" id="PS51450">
    <property type="entry name" value="LRR"/>
    <property type="match status" value="2"/>
</dbReference>
<dbReference type="PANTHER" id="PTHR48063:SF103">
    <property type="entry name" value="LEUCINE-RICH RECEPTOR-LIKE KINASE FAMILY PROTEIN"/>
    <property type="match status" value="1"/>
</dbReference>
<dbReference type="GO" id="GO:0006952">
    <property type="term" value="P:defense response"/>
    <property type="evidence" value="ECO:0007669"/>
    <property type="project" value="UniProtKB-ARBA"/>
</dbReference>
<dbReference type="FunFam" id="3.80.10.10:FF:000111">
    <property type="entry name" value="LRR receptor-like serine/threonine-protein kinase ERECTA"/>
    <property type="match status" value="1"/>
</dbReference>
<evidence type="ECO:0000313" key="13">
    <source>
        <dbReference type="EMBL" id="KAF5819986.1"/>
    </source>
</evidence>
<keyword evidence="8 11" id="KW-1133">Transmembrane helix</keyword>
<proteinExistence type="inferred from homology"/>
<evidence type="ECO:0000313" key="14">
    <source>
        <dbReference type="Proteomes" id="UP000215914"/>
    </source>
</evidence>
<evidence type="ECO:0000256" key="5">
    <source>
        <dbReference type="ARBA" id="ARBA00022692"/>
    </source>
</evidence>
<evidence type="ECO:0000256" key="8">
    <source>
        <dbReference type="ARBA" id="ARBA00022989"/>
    </source>
</evidence>
<dbReference type="EMBL" id="MNCJ02000317">
    <property type="protein sequence ID" value="KAF5819986.1"/>
    <property type="molecule type" value="Genomic_DNA"/>
</dbReference>
<organism evidence="13 14">
    <name type="scientific">Helianthus annuus</name>
    <name type="common">Common sunflower</name>
    <dbReference type="NCBI Taxonomy" id="4232"/>
    <lineage>
        <taxon>Eukaryota</taxon>
        <taxon>Viridiplantae</taxon>
        <taxon>Streptophyta</taxon>
        <taxon>Embryophyta</taxon>
        <taxon>Tracheophyta</taxon>
        <taxon>Spermatophyta</taxon>
        <taxon>Magnoliopsida</taxon>
        <taxon>eudicotyledons</taxon>
        <taxon>Gunneridae</taxon>
        <taxon>Pentapetalae</taxon>
        <taxon>asterids</taxon>
        <taxon>campanulids</taxon>
        <taxon>Asterales</taxon>
        <taxon>Asteraceae</taxon>
        <taxon>Asteroideae</taxon>
        <taxon>Heliantheae alliance</taxon>
        <taxon>Heliantheae</taxon>
        <taxon>Helianthus</taxon>
    </lineage>
</organism>
<keyword evidence="7" id="KW-0677">Repeat</keyword>
<evidence type="ECO:0000256" key="10">
    <source>
        <dbReference type="ARBA" id="ARBA00023180"/>
    </source>
</evidence>
<keyword evidence="4" id="KW-0433">Leucine-rich repeat</keyword>
<keyword evidence="14" id="KW-1185">Reference proteome</keyword>
<gene>
    <name evidence="13" type="ORF">HanXRQr2_Chr02g0083811</name>
</gene>
<dbReference type="FunFam" id="3.80.10.10:FF:000676">
    <property type="entry name" value="LRR receptor-like serine/threonine-protein kinase FLS2"/>
    <property type="match status" value="1"/>
</dbReference>
<dbReference type="Gene3D" id="3.80.10.10">
    <property type="entry name" value="Ribonuclease Inhibitor"/>
    <property type="match status" value="6"/>
</dbReference>
<evidence type="ECO:0000256" key="9">
    <source>
        <dbReference type="ARBA" id="ARBA00023136"/>
    </source>
</evidence>
<comment type="similarity">
    <text evidence="2">Belongs to the RLP family.</text>
</comment>
<reference evidence="13" key="1">
    <citation type="journal article" date="2017" name="Nature">
        <title>The sunflower genome provides insights into oil metabolism, flowering and Asterid evolution.</title>
        <authorList>
            <person name="Badouin H."/>
            <person name="Gouzy J."/>
            <person name="Grassa C.J."/>
            <person name="Murat F."/>
            <person name="Staton S.E."/>
            <person name="Cottret L."/>
            <person name="Lelandais-Briere C."/>
            <person name="Owens G.L."/>
            <person name="Carrere S."/>
            <person name="Mayjonade B."/>
            <person name="Legrand L."/>
            <person name="Gill N."/>
            <person name="Kane N.C."/>
            <person name="Bowers J.E."/>
            <person name="Hubner S."/>
            <person name="Bellec A."/>
            <person name="Berard A."/>
            <person name="Berges H."/>
            <person name="Blanchet N."/>
            <person name="Boniface M.C."/>
            <person name="Brunel D."/>
            <person name="Catrice O."/>
            <person name="Chaidir N."/>
            <person name="Claudel C."/>
            <person name="Donnadieu C."/>
            <person name="Faraut T."/>
            <person name="Fievet G."/>
            <person name="Helmstetter N."/>
            <person name="King M."/>
            <person name="Knapp S.J."/>
            <person name="Lai Z."/>
            <person name="Le Paslier M.C."/>
            <person name="Lippi Y."/>
            <person name="Lorenzon L."/>
            <person name="Mandel J.R."/>
            <person name="Marage G."/>
            <person name="Marchand G."/>
            <person name="Marquand E."/>
            <person name="Bret-Mestries E."/>
            <person name="Morien E."/>
            <person name="Nambeesan S."/>
            <person name="Nguyen T."/>
            <person name="Pegot-Espagnet P."/>
            <person name="Pouilly N."/>
            <person name="Raftis F."/>
            <person name="Sallet E."/>
            <person name="Schiex T."/>
            <person name="Thomas J."/>
            <person name="Vandecasteele C."/>
            <person name="Vares D."/>
            <person name="Vear F."/>
            <person name="Vautrin S."/>
            <person name="Crespi M."/>
            <person name="Mangin B."/>
            <person name="Burke J.M."/>
            <person name="Salse J."/>
            <person name="Munos S."/>
            <person name="Vincourt P."/>
            <person name="Rieseberg L.H."/>
            <person name="Langlade N.B."/>
        </authorList>
    </citation>
    <scope>NUCLEOTIDE SEQUENCE</scope>
    <source>
        <tissue evidence="13">Leaves</tissue>
    </source>
</reference>
<evidence type="ECO:0000256" key="7">
    <source>
        <dbReference type="ARBA" id="ARBA00022737"/>
    </source>
</evidence>
<evidence type="ECO:0000256" key="6">
    <source>
        <dbReference type="ARBA" id="ARBA00022729"/>
    </source>
</evidence>
<evidence type="ECO:0000259" key="12">
    <source>
        <dbReference type="Pfam" id="PF08263"/>
    </source>
</evidence>